<feature type="domain" description="S1 motif" evidence="2">
    <location>
        <begin position="822"/>
        <end position="888"/>
    </location>
</feature>
<keyword evidence="3" id="KW-0378">Hydrolase</keyword>
<dbReference type="InterPro" id="IPR003029">
    <property type="entry name" value="S1_domain"/>
</dbReference>
<dbReference type="EMBL" id="JBHSGU010000005">
    <property type="protein sequence ID" value="MFC4700821.1"/>
    <property type="molecule type" value="Genomic_DNA"/>
</dbReference>
<sequence length="889" mass="101168">MTNIGNVSMSYREIKLETESDVEQKFIYQLLTAEEPFGLGFADRDFVTKKSIKKIKIDKGNKSKLYYPDYAIVIDGVPLAIIEAKAPGELGEAYREGRLYAAEINSSYPKNSNPCTLIIATDGNILEIGFWDSEHPALTLTLENLVSTDPKFGELLELASYRTLQKNVFEFLKGIKKTARYFKPKHMLGGQSIINETVGDNSFGANVSIEYKYLFNPDTFEDRNAIAENAYVTSKRKLSHVSPIDKIVRSSLPSASKNSTQIENTEKPREIISSLSKHIGSAHEVCLLVGSVGSGKSTFTDYLKLKALPEDIRNQTVWLNLNLNYAPLSREKIYDWTLKSCIARIKDVLPETDFDSLETMLEIYKDDLEKLKKGRAALFSEDSLEYRQLLSEKLADLENDLEKTLDQTISYLKRKFSKTTVIVLDNCDKGNKNDQLLMFEVATWLKKSFSSIVFLPLRDTTYDQYRNVAPLDTVIKDLVFRIDPPLLERVIYERLSFLSRSLSYHSQNFSYTLSNGIRVDCDKSEVERYFKCIITALFQEQFFKRIIVGLAGRNIRKGLEIVLDFCKSGHIPEDLILKIRQSDGHFEIPVNYVSKILFKGNRKYYDDSASYIKSLFHSYVEDALPDPFMRISILELLKSKSREFGPNKIRGFHKIQDLLKTLQQSGHSHQRALSEISVLADAGCIYTESQDSHVADDDLISIAPSGFIHLDLLKNIYYLSAISEDTFFRENQVAAGIKDNIIGNGKFSVSSRQTAILNSKLLLDYMIKYKERFFVGSVPVLKESDIAHLDKFSEVFNYVQLIANNDVKLNEVFELERLYPIGSVHEGQVVSVQNAGLIVEFSLNGSGWVHKSNFNGSLCFDDMENGDWLSVEIIDYNNKHGRFQLRAFD</sequence>
<dbReference type="PROSITE" id="PS50126">
    <property type="entry name" value="S1"/>
    <property type="match status" value="1"/>
</dbReference>
<keyword evidence="3" id="KW-0255">Endonuclease</keyword>
<proteinExistence type="predicted"/>
<reference evidence="4" key="1">
    <citation type="journal article" date="2019" name="Int. J. Syst. Evol. Microbiol.">
        <title>The Global Catalogue of Microorganisms (GCM) 10K type strain sequencing project: providing services to taxonomists for standard genome sequencing and annotation.</title>
        <authorList>
            <consortium name="The Broad Institute Genomics Platform"/>
            <consortium name="The Broad Institute Genome Sequencing Center for Infectious Disease"/>
            <person name="Wu L."/>
            <person name="Ma J."/>
        </authorList>
    </citation>
    <scope>NUCLEOTIDE SEQUENCE [LARGE SCALE GENOMIC DNA]</scope>
    <source>
        <strain evidence="4">KACC 12507</strain>
    </source>
</reference>
<dbReference type="InterPro" id="IPR012340">
    <property type="entry name" value="NA-bd_OB-fold"/>
</dbReference>
<dbReference type="InterPro" id="IPR007409">
    <property type="entry name" value="Restrct_endonuc_type1_HsdR_N"/>
</dbReference>
<dbReference type="SUPFAM" id="SSF50249">
    <property type="entry name" value="Nucleic acid-binding proteins"/>
    <property type="match status" value="1"/>
</dbReference>
<keyword evidence="1" id="KW-0175">Coiled coil</keyword>
<name>A0ABV9LWA5_9ALTE</name>
<gene>
    <name evidence="3" type="ORF">ACFO4O_11675</name>
</gene>
<dbReference type="Pfam" id="PF04313">
    <property type="entry name" value="HSDR_N"/>
    <property type="match status" value="1"/>
</dbReference>
<dbReference type="SMART" id="SM00316">
    <property type="entry name" value="S1"/>
    <property type="match status" value="1"/>
</dbReference>
<comment type="caution">
    <text evidence="3">The sequence shown here is derived from an EMBL/GenBank/DDBJ whole genome shotgun (WGS) entry which is preliminary data.</text>
</comment>
<dbReference type="Gene3D" id="3.90.1570.50">
    <property type="match status" value="1"/>
</dbReference>
<evidence type="ECO:0000256" key="1">
    <source>
        <dbReference type="SAM" id="Coils"/>
    </source>
</evidence>
<feature type="coiled-coil region" evidence="1">
    <location>
        <begin position="354"/>
        <end position="407"/>
    </location>
</feature>
<accession>A0ABV9LWA5</accession>
<evidence type="ECO:0000313" key="3">
    <source>
        <dbReference type="EMBL" id="MFC4700821.1"/>
    </source>
</evidence>
<protein>
    <submittedName>
        <fullName evidence="3">Type I restriction endonuclease</fullName>
    </submittedName>
</protein>
<evidence type="ECO:0000259" key="2">
    <source>
        <dbReference type="PROSITE" id="PS50126"/>
    </source>
</evidence>
<dbReference type="Gene3D" id="2.40.50.140">
    <property type="entry name" value="Nucleic acid-binding proteins"/>
    <property type="match status" value="1"/>
</dbReference>
<dbReference type="SUPFAM" id="SSF52540">
    <property type="entry name" value="P-loop containing nucleoside triphosphate hydrolases"/>
    <property type="match status" value="1"/>
</dbReference>
<dbReference type="GO" id="GO:0004519">
    <property type="term" value="F:endonuclease activity"/>
    <property type="evidence" value="ECO:0007669"/>
    <property type="project" value="UniProtKB-KW"/>
</dbReference>
<organism evidence="3 4">
    <name type="scientific">Glaciecola siphonariae</name>
    <dbReference type="NCBI Taxonomy" id="521012"/>
    <lineage>
        <taxon>Bacteria</taxon>
        <taxon>Pseudomonadati</taxon>
        <taxon>Pseudomonadota</taxon>
        <taxon>Gammaproteobacteria</taxon>
        <taxon>Alteromonadales</taxon>
        <taxon>Alteromonadaceae</taxon>
        <taxon>Glaciecola</taxon>
    </lineage>
</organism>
<keyword evidence="3" id="KW-0540">Nuclease</keyword>
<evidence type="ECO:0000313" key="4">
    <source>
        <dbReference type="Proteomes" id="UP001595897"/>
    </source>
</evidence>
<dbReference type="Gene3D" id="3.40.50.300">
    <property type="entry name" value="P-loop containing nucleotide triphosphate hydrolases"/>
    <property type="match status" value="1"/>
</dbReference>
<keyword evidence="4" id="KW-1185">Reference proteome</keyword>
<dbReference type="Proteomes" id="UP001595897">
    <property type="component" value="Unassembled WGS sequence"/>
</dbReference>
<dbReference type="InterPro" id="IPR027417">
    <property type="entry name" value="P-loop_NTPase"/>
</dbReference>